<feature type="coiled-coil region" evidence="1">
    <location>
        <begin position="160"/>
        <end position="208"/>
    </location>
</feature>
<evidence type="ECO:0000256" key="1">
    <source>
        <dbReference type="SAM" id="Coils"/>
    </source>
</evidence>
<dbReference type="OrthoDB" id="1436878at2759"/>
<comment type="caution">
    <text evidence="2">The sequence shown here is derived from an EMBL/GenBank/DDBJ whole genome shotgun (WGS) entry which is preliminary data.</text>
</comment>
<protein>
    <submittedName>
        <fullName evidence="2">Uncharacterized protein</fullName>
    </submittedName>
</protein>
<accession>A0A371FWR4</accession>
<reference evidence="2" key="1">
    <citation type="submission" date="2018-05" db="EMBL/GenBank/DDBJ databases">
        <title>Draft genome of Mucuna pruriens seed.</title>
        <authorList>
            <person name="Nnadi N.E."/>
            <person name="Vos R."/>
            <person name="Hasami M.H."/>
            <person name="Devisetty U.K."/>
            <person name="Aguiy J.C."/>
        </authorList>
    </citation>
    <scope>NUCLEOTIDE SEQUENCE [LARGE SCALE GENOMIC DNA]</scope>
    <source>
        <strain evidence="2">JCA_2017</strain>
    </source>
</reference>
<evidence type="ECO:0000313" key="3">
    <source>
        <dbReference type="Proteomes" id="UP000257109"/>
    </source>
</evidence>
<dbReference type="AlphaFoldDB" id="A0A371FWR4"/>
<name>A0A371FWR4_MUCPR</name>
<feature type="non-terminal residue" evidence="2">
    <location>
        <position position="1"/>
    </location>
</feature>
<gene>
    <name evidence="2" type="ORF">CR513_36463</name>
</gene>
<organism evidence="2 3">
    <name type="scientific">Mucuna pruriens</name>
    <name type="common">Velvet bean</name>
    <name type="synonym">Dolichos pruriens</name>
    <dbReference type="NCBI Taxonomy" id="157652"/>
    <lineage>
        <taxon>Eukaryota</taxon>
        <taxon>Viridiplantae</taxon>
        <taxon>Streptophyta</taxon>
        <taxon>Embryophyta</taxon>
        <taxon>Tracheophyta</taxon>
        <taxon>Spermatophyta</taxon>
        <taxon>Magnoliopsida</taxon>
        <taxon>eudicotyledons</taxon>
        <taxon>Gunneridae</taxon>
        <taxon>Pentapetalae</taxon>
        <taxon>rosids</taxon>
        <taxon>fabids</taxon>
        <taxon>Fabales</taxon>
        <taxon>Fabaceae</taxon>
        <taxon>Papilionoideae</taxon>
        <taxon>50 kb inversion clade</taxon>
        <taxon>NPAAA clade</taxon>
        <taxon>indigoferoid/millettioid clade</taxon>
        <taxon>Phaseoleae</taxon>
        <taxon>Mucuna</taxon>
    </lineage>
</organism>
<proteinExistence type="predicted"/>
<dbReference type="Proteomes" id="UP000257109">
    <property type="component" value="Unassembled WGS sequence"/>
</dbReference>
<sequence length="208" mass="23532">MGKEPSLSVFFWYFSPRQANKVRWTSLSNQPRRKLMKLFCESYKRFKDHFFRVAASRTESSLLLGYSVKDIASLKVCSRSTTLVVAVKAPPAAGPTEIVAPVVEVVYWTGICGYRSGREVLQRYNNYALIFAKAIKQVFGDLAAHEAATSTKNKKAHEALLKLSSEYADAQTKINNYRDSTANLQVDLDRVVREIKELRLAQQELESS</sequence>
<dbReference type="EMBL" id="QJKJ01007571">
    <property type="protein sequence ID" value="RDX82708.1"/>
    <property type="molecule type" value="Genomic_DNA"/>
</dbReference>
<keyword evidence="3" id="KW-1185">Reference proteome</keyword>
<keyword evidence="1" id="KW-0175">Coiled coil</keyword>
<evidence type="ECO:0000313" key="2">
    <source>
        <dbReference type="EMBL" id="RDX82708.1"/>
    </source>
</evidence>